<dbReference type="Proteomes" id="UP000295509">
    <property type="component" value="Unassembled WGS sequence"/>
</dbReference>
<dbReference type="EMBL" id="SORE01000019">
    <property type="protein sequence ID" value="TDY42907.1"/>
    <property type="molecule type" value="Genomic_DNA"/>
</dbReference>
<sequence length="411" mass="45878">MLDIAPDDVPGAGAERRIAQSRTVGASASAATVKAAGAAQRVRVLFSPFTNTTNPYIDIVKRVLSHVGYDVEPLSARGLFRGGFAHLFSSKTVLVFHWLELRPFRRKGTRTLLSPVGCLIFAFYCFVICVGRAKVVYFVHDHAVHDTVGLMRRLSMKLMAFVRGLADARVVHAPTFEGKYRARYLPHPLYWDVPGYEATPRASDDIGAADTARTSGPHGSALDRQPLFAMLGTIRPYKDLAAVLDVWPQECRLEIAGNGSADYVKTLHDVMDRRALNDAVTIDARFLSDQEFEQRISRTDVLVLPHVADSMLVSGAFFEAIGRVPMLISRATPFMVWAAKKFDNVLLFDRIDQLPELVRYAQRNWLDAARQDKRALATDEFGWVACCREYRQFFDAVVSGTLATDERSSFN</sequence>
<keyword evidence="1" id="KW-1133">Transmembrane helix</keyword>
<keyword evidence="1" id="KW-0812">Transmembrane</keyword>
<organism evidence="2 3">
    <name type="scientific">Paraburkholderia rhizosphaerae</name>
    <dbReference type="NCBI Taxonomy" id="480658"/>
    <lineage>
        <taxon>Bacteria</taxon>
        <taxon>Pseudomonadati</taxon>
        <taxon>Pseudomonadota</taxon>
        <taxon>Betaproteobacteria</taxon>
        <taxon>Burkholderiales</taxon>
        <taxon>Burkholderiaceae</taxon>
        <taxon>Paraburkholderia</taxon>
    </lineage>
</organism>
<gene>
    <name evidence="2" type="ORF">BX592_11921</name>
</gene>
<accession>A0A4V3HDX8</accession>
<dbReference type="Gene3D" id="3.40.50.2000">
    <property type="entry name" value="Glycogen Phosphorylase B"/>
    <property type="match status" value="1"/>
</dbReference>
<evidence type="ECO:0000256" key="1">
    <source>
        <dbReference type="SAM" id="Phobius"/>
    </source>
</evidence>
<dbReference type="SUPFAM" id="SSF53756">
    <property type="entry name" value="UDP-Glycosyltransferase/glycogen phosphorylase"/>
    <property type="match status" value="1"/>
</dbReference>
<reference evidence="2 3" key="1">
    <citation type="submission" date="2019-03" db="EMBL/GenBank/DDBJ databases">
        <title>Genomic Encyclopedia of Type Strains, Phase III (KMG-III): the genomes of soil and plant-associated and newly described type strains.</title>
        <authorList>
            <person name="Whitman W."/>
        </authorList>
    </citation>
    <scope>NUCLEOTIDE SEQUENCE [LARGE SCALE GENOMIC DNA]</scope>
    <source>
        <strain evidence="2 3">LMG 29544</strain>
    </source>
</reference>
<keyword evidence="3" id="KW-1185">Reference proteome</keyword>
<evidence type="ECO:0008006" key="4">
    <source>
        <dbReference type="Google" id="ProtNLM"/>
    </source>
</evidence>
<proteinExistence type="predicted"/>
<dbReference type="RefSeq" id="WP_243849682.1">
    <property type="nucleotide sequence ID" value="NZ_JBHLUW010000017.1"/>
</dbReference>
<name>A0A4V3HDX8_9BURK</name>
<comment type="caution">
    <text evidence="2">The sequence shown here is derived from an EMBL/GenBank/DDBJ whole genome shotgun (WGS) entry which is preliminary data.</text>
</comment>
<evidence type="ECO:0000313" key="3">
    <source>
        <dbReference type="Proteomes" id="UP000295509"/>
    </source>
</evidence>
<feature type="transmembrane region" description="Helical" evidence="1">
    <location>
        <begin position="111"/>
        <end position="133"/>
    </location>
</feature>
<protein>
    <recommendedName>
        <fullName evidence="4">Glycosyltransferase involved in cell wall biosynthesis</fullName>
    </recommendedName>
</protein>
<keyword evidence="1" id="KW-0472">Membrane</keyword>
<evidence type="ECO:0000313" key="2">
    <source>
        <dbReference type="EMBL" id="TDY42907.1"/>
    </source>
</evidence>
<dbReference type="AlphaFoldDB" id="A0A4V3HDX8"/>